<evidence type="ECO:0000313" key="5">
    <source>
        <dbReference type="Proteomes" id="UP000374630"/>
    </source>
</evidence>
<evidence type="ECO:0000259" key="1">
    <source>
        <dbReference type="Pfam" id="PF09848"/>
    </source>
</evidence>
<dbReference type="CDD" id="cd10439">
    <property type="entry name" value="GIY-YIG_COG3410"/>
    <property type="match status" value="1"/>
</dbReference>
<comment type="caution">
    <text evidence="3">The sequence shown here is derived from an EMBL/GenBank/DDBJ whole genome shotgun (WGS) entry which is preliminary data.</text>
</comment>
<proteinExistence type="predicted"/>
<name>A0A5J5DTK5_9BIFI</name>
<dbReference type="AlphaFoldDB" id="A0A5J5DTK5"/>
<dbReference type="Gene3D" id="3.40.50.300">
    <property type="entry name" value="P-loop containing nucleotide triphosphate hydrolases"/>
    <property type="match status" value="1"/>
</dbReference>
<sequence length="688" mass="77130">MILNHGEADSESDAGHGMTYLEWELLSFSQKSDLKYVIDYPTVYVVYSDGSRRRTGEIEYTAYVGETNDIMRRTGEHLETDPSSREDWKAIADAIAKDASSFSQYVIGHPLFNKSLTLDVENRLMHYMSSVEAVAKLGNRRTNAQGDYYTSDKLDRVFSEIWLGLHKQDPKLFPAEEIIRDSALFKASPFHRLSPGQVAAEDAILKQLEPLVADTSGNETDVPKLIFVQGVAGTGKTVLLSHLFYRIATELVDRDSKAVLKSYLLVNHKEQVHVYNQIAIKLGLQKNDDEIVMLPTQFINRFSGKQGETNKADLENVIGTADVVLIDEAHLLMTQGNQGYSGKNHLYDILRRARVVVAVFDPNQILQAAQQWHPETLAKLFPNDQLTRHDRKTAGMIDGFSTVEIGAAQGLRPLAVDVAHIHLERQFRIAASEAVVKWVDDFAAGRGLSKLPKDDGDRDRDGNLIRAPYQIKVFDSPVDLYRAIRKKTEERADGWNGVGLSRILATYDWRYVEKTKNAADPNGCWTVSLHRDADGTWVMGLADGDHRGYVPESESGAEGREDRFCMPWNYQLPKAAFGGGSKSIKDLAWAEKPYTINEVGSTFTIQGFDLNFAGVIIGPSVKYRDGRIVFDKSASHSRQATNKRRDLGDFSESNLRNQLNVLLKRGVHGLYLFAVDPELQRKLKECCG</sequence>
<dbReference type="InterPro" id="IPR018647">
    <property type="entry name" value="SLFN_3-like_DNA/RNA_helicase"/>
</dbReference>
<evidence type="ECO:0000313" key="4">
    <source>
        <dbReference type="Proteomes" id="UP000345527"/>
    </source>
</evidence>
<dbReference type="Pfam" id="PF09848">
    <property type="entry name" value="SLFN-g3_helicase"/>
    <property type="match status" value="1"/>
</dbReference>
<dbReference type="EMBL" id="RZNZ01000016">
    <property type="protein sequence ID" value="KAA8818242.1"/>
    <property type="molecule type" value="Genomic_DNA"/>
</dbReference>
<dbReference type="Proteomes" id="UP000345527">
    <property type="component" value="Unassembled WGS sequence"/>
</dbReference>
<accession>A0A5J5DTK5</accession>
<dbReference type="Proteomes" id="UP000374630">
    <property type="component" value="Unassembled WGS sequence"/>
</dbReference>
<gene>
    <name evidence="3" type="ORF">EM848_08690</name>
    <name evidence="2" type="ORF">EMO90_10215</name>
</gene>
<organism evidence="3 4">
    <name type="scientific">Bifidobacterium vespertilionis</name>
    <dbReference type="NCBI Taxonomy" id="2562524"/>
    <lineage>
        <taxon>Bacteria</taxon>
        <taxon>Bacillati</taxon>
        <taxon>Actinomycetota</taxon>
        <taxon>Actinomycetes</taxon>
        <taxon>Bifidobacteriales</taxon>
        <taxon>Bifidobacteriaceae</taxon>
        <taxon>Bifidobacterium</taxon>
    </lineage>
</organism>
<reference evidence="4 5" key="1">
    <citation type="journal article" date="2019" name="Syst. Appl. Microbiol.">
        <title>Characterization of Bifidobacterium species in feaces of the Egyptian fruit bat: Description of B. vespertilionis sp. nov. and B. rousetti sp. nov.</title>
        <authorList>
            <person name="Modesto M."/>
            <person name="Satti M."/>
            <person name="Watanabe K."/>
            <person name="Puglisi E."/>
            <person name="Morelli L."/>
            <person name="Huang C.-H."/>
            <person name="Liou J.-S."/>
            <person name="Miyashita M."/>
            <person name="Tamura T."/>
            <person name="Saito S."/>
            <person name="Mori K."/>
            <person name="Huang L."/>
            <person name="Sciavilla P."/>
            <person name="Sandri C."/>
            <person name="Spiezio C."/>
            <person name="Vitali F."/>
            <person name="Cavalieri D."/>
            <person name="Perpetuini G."/>
            <person name="Tofalo R."/>
            <person name="Bonetti A."/>
            <person name="Arita M."/>
            <person name="Mattarelli P."/>
        </authorList>
    </citation>
    <scope>NUCLEOTIDE SEQUENCE [LARGE SCALE GENOMIC DNA]</scope>
    <source>
        <strain evidence="2 5">RST16</strain>
        <strain evidence="3 4">RST8</strain>
    </source>
</reference>
<keyword evidence="5" id="KW-1185">Reference proteome</keyword>
<dbReference type="InterPro" id="IPR027417">
    <property type="entry name" value="P-loop_NTPase"/>
</dbReference>
<feature type="domain" description="Schlafen group 3-like DNA/RNA helicase" evidence="1">
    <location>
        <begin position="224"/>
        <end position="676"/>
    </location>
</feature>
<protein>
    <submittedName>
        <fullName evidence="3">DUF2075 domain-containing protein</fullName>
    </submittedName>
</protein>
<dbReference type="SUPFAM" id="SSF52540">
    <property type="entry name" value="P-loop containing nucleoside triphosphate hydrolases"/>
    <property type="match status" value="1"/>
</dbReference>
<evidence type="ECO:0000313" key="2">
    <source>
        <dbReference type="EMBL" id="KAA8818242.1"/>
    </source>
</evidence>
<dbReference type="OrthoDB" id="3193269at2"/>
<evidence type="ECO:0000313" key="3">
    <source>
        <dbReference type="EMBL" id="KAA8822408.1"/>
    </source>
</evidence>
<dbReference type="EMBL" id="RZOA01000017">
    <property type="protein sequence ID" value="KAA8822408.1"/>
    <property type="molecule type" value="Genomic_DNA"/>
</dbReference>